<dbReference type="EMBL" id="JAGINW010000001">
    <property type="protein sequence ID" value="MBP2329466.1"/>
    <property type="molecule type" value="Genomic_DNA"/>
</dbReference>
<dbReference type="Proteomes" id="UP001519332">
    <property type="component" value="Unassembled WGS sequence"/>
</dbReference>
<evidence type="ECO:0000256" key="1">
    <source>
        <dbReference type="SAM" id="MobiDB-lite"/>
    </source>
</evidence>
<comment type="caution">
    <text evidence="3">The sequence shown here is derived from an EMBL/GenBank/DDBJ whole genome shotgun (WGS) entry which is preliminary data.</text>
</comment>
<sequence>MRDHGGGASLRTLAEQLAGRRLMLILDNCEHLLPACAILTAALLRTCPRLRVLLTSREPLTIRGETVYLVPPLPAPNPRHLSSLVEVSRCESVALFLARAEVAVPGFGLTADNYIAVADRFSLLSRARRDAPRRQRTLRACVDWSFELCAKPERVLWARLSVFVGGFELDAVEGVCADDRLPDTDMLDLVTGLLEKSILIRADQGDGSARYRMLETICGYGQEKLIEDGEQSLLRQRHRDWHQQLVTRARGEWVSDRQAYWLARLGREHPNLRAAVEYCLAESGEAEDALRIVATLPLHYWWTRGLFGEGRRWLDRALAQATGASALHARALLVNSQLALAQRDADTGARLLDQGEDLALYLDDSTEIGYSAYLRGISALLANDLPRAIETLERARTILSTQPEPDLDVQMNMLTSLGAATGLAGERAPARTTVPGRRHAADPPRTTGRRPDRTGADQQGHRHHAGHRPAHRGRPCRAHPDQAGFQ</sequence>
<evidence type="ECO:0000259" key="2">
    <source>
        <dbReference type="Pfam" id="PF25872"/>
    </source>
</evidence>
<dbReference type="PANTHER" id="PTHR47691:SF3">
    <property type="entry name" value="HTH-TYPE TRANSCRIPTIONAL REGULATOR RV0890C-RELATED"/>
    <property type="match status" value="1"/>
</dbReference>
<name>A0ABS4TYL7_9PSEU</name>
<feature type="compositionally biased region" description="Basic residues" evidence="1">
    <location>
        <begin position="461"/>
        <end position="477"/>
    </location>
</feature>
<dbReference type="Pfam" id="PF25872">
    <property type="entry name" value="HTH_77"/>
    <property type="match status" value="1"/>
</dbReference>
<reference evidence="3 4" key="1">
    <citation type="submission" date="2021-03" db="EMBL/GenBank/DDBJ databases">
        <title>Sequencing the genomes of 1000 actinobacteria strains.</title>
        <authorList>
            <person name="Klenk H.-P."/>
        </authorList>
    </citation>
    <scope>NUCLEOTIDE SEQUENCE [LARGE SCALE GENOMIC DNA]</scope>
    <source>
        <strain evidence="3 4">DSM 46670</strain>
    </source>
</reference>
<feature type="region of interest" description="Disordered" evidence="1">
    <location>
        <begin position="420"/>
        <end position="486"/>
    </location>
</feature>
<evidence type="ECO:0000313" key="3">
    <source>
        <dbReference type="EMBL" id="MBP2329466.1"/>
    </source>
</evidence>
<gene>
    <name evidence="3" type="ORF">JOF56_009851</name>
</gene>
<organism evidence="3 4">
    <name type="scientific">Kibdelosporangium banguiense</name>
    <dbReference type="NCBI Taxonomy" id="1365924"/>
    <lineage>
        <taxon>Bacteria</taxon>
        <taxon>Bacillati</taxon>
        <taxon>Actinomycetota</taxon>
        <taxon>Actinomycetes</taxon>
        <taxon>Pseudonocardiales</taxon>
        <taxon>Pseudonocardiaceae</taxon>
        <taxon>Kibdelosporangium</taxon>
    </lineage>
</organism>
<evidence type="ECO:0000313" key="4">
    <source>
        <dbReference type="Proteomes" id="UP001519332"/>
    </source>
</evidence>
<accession>A0ABS4TYL7</accession>
<dbReference type="InterPro" id="IPR058852">
    <property type="entry name" value="HTH_77"/>
</dbReference>
<keyword evidence="4" id="KW-1185">Reference proteome</keyword>
<feature type="domain" description="Winged helix-turn-helix" evidence="2">
    <location>
        <begin position="153"/>
        <end position="225"/>
    </location>
</feature>
<dbReference type="PANTHER" id="PTHR47691">
    <property type="entry name" value="REGULATOR-RELATED"/>
    <property type="match status" value="1"/>
</dbReference>
<proteinExistence type="predicted"/>
<protein>
    <submittedName>
        <fullName evidence="3">ATPase</fullName>
    </submittedName>
</protein>